<dbReference type="AlphaFoldDB" id="A0AAU2AAD2"/>
<dbReference type="EMBL" id="CP108222">
    <property type="protein sequence ID" value="WTT20514.1"/>
    <property type="molecule type" value="Genomic_DNA"/>
</dbReference>
<accession>A0AAU2AAD2</accession>
<feature type="region of interest" description="Disordered" evidence="1">
    <location>
        <begin position="1"/>
        <end position="63"/>
    </location>
</feature>
<evidence type="ECO:0000313" key="2">
    <source>
        <dbReference type="EMBL" id="WTT20514.1"/>
    </source>
</evidence>
<name>A0AAU2AAD2_9ACTN</name>
<feature type="compositionally biased region" description="Basic and acidic residues" evidence="1">
    <location>
        <begin position="40"/>
        <end position="56"/>
    </location>
</feature>
<evidence type="ECO:0000256" key="1">
    <source>
        <dbReference type="SAM" id="MobiDB-lite"/>
    </source>
</evidence>
<reference evidence="2" key="1">
    <citation type="submission" date="2022-10" db="EMBL/GenBank/DDBJ databases">
        <title>The complete genomes of actinobacterial strains from the NBC collection.</title>
        <authorList>
            <person name="Joergensen T.S."/>
            <person name="Alvarez Arevalo M."/>
            <person name="Sterndorff E.B."/>
            <person name="Faurdal D."/>
            <person name="Vuksanovic O."/>
            <person name="Mourched A.-S."/>
            <person name="Charusanti P."/>
            <person name="Shaw S."/>
            <person name="Blin K."/>
            <person name="Weber T."/>
        </authorList>
    </citation>
    <scope>NUCLEOTIDE SEQUENCE</scope>
    <source>
        <strain evidence="2">NBC_00093</strain>
    </source>
</reference>
<protein>
    <submittedName>
        <fullName evidence="2">DUF6243 family protein</fullName>
    </submittedName>
</protein>
<dbReference type="Pfam" id="PF19756">
    <property type="entry name" value="DUF6243"/>
    <property type="match status" value="1"/>
</dbReference>
<organism evidence="2">
    <name type="scientific">Streptomyces sp. NBC_00093</name>
    <dbReference type="NCBI Taxonomy" id="2975649"/>
    <lineage>
        <taxon>Bacteria</taxon>
        <taxon>Bacillati</taxon>
        <taxon>Actinomycetota</taxon>
        <taxon>Actinomycetes</taxon>
        <taxon>Kitasatosporales</taxon>
        <taxon>Streptomycetaceae</taxon>
        <taxon>Streptomyces</taxon>
    </lineage>
</organism>
<gene>
    <name evidence="2" type="ORF">OHA22_35830</name>
</gene>
<sequence length="63" mass="6635">MARGGGNMLGVGGTRSNLGRGALRGGGRGKKVGGGTDPQAQKRELLRKLQEKRAEEESTQQDQ</sequence>
<feature type="compositionally biased region" description="Gly residues" evidence="1">
    <location>
        <begin position="22"/>
        <end position="36"/>
    </location>
</feature>
<dbReference type="InterPro" id="IPR046210">
    <property type="entry name" value="DUF6243"/>
</dbReference>
<proteinExistence type="predicted"/>
<feature type="compositionally biased region" description="Gly residues" evidence="1">
    <location>
        <begin position="1"/>
        <end position="13"/>
    </location>
</feature>